<comment type="caution">
    <text evidence="2">The sequence shown here is derived from an EMBL/GenBank/DDBJ whole genome shotgun (WGS) entry which is preliminary data.</text>
</comment>
<evidence type="ECO:0000313" key="2">
    <source>
        <dbReference type="EMBL" id="MVO09306.1"/>
    </source>
</evidence>
<dbReference type="Pfam" id="PF08885">
    <property type="entry name" value="GSCFA"/>
    <property type="match status" value="1"/>
</dbReference>
<evidence type="ECO:0000313" key="3">
    <source>
        <dbReference type="Proteomes" id="UP000431264"/>
    </source>
</evidence>
<dbReference type="AlphaFoldDB" id="A0A6I4ISB7"/>
<sequence length="315" mass="36464">MQFTTKIPIEKFSKPITYDSNILSLGSCFADNMDEKFDYYKFSTVTNPFGIIFNPISLERIVHRIVNQVAFTENAIFFHNEAWHCFEVHSELSHPNKDEFLKQLNSILNDVHSQIRSLTHCIITLGTAWVYRNNALDKIVANCHKVPQNQFTKELLSVAAIQKSIENIVTLVQQINKEVQFICTVSPVRHSKDGFVENNVSKAHLLSAVYTCKASLNIAYFPSYEIVLDELRDYRFYAEDMLHPNAIAIQYIWQRFKETVIDATVYEIMDEVATIQKALAHKPFNPESESHLKFLANLKHKIQLLQNQIPHIQFK</sequence>
<organism evidence="2 3">
    <name type="scientific">Flavobacterium profundi</name>
    <dbReference type="NCBI Taxonomy" id="1774945"/>
    <lineage>
        <taxon>Bacteria</taxon>
        <taxon>Pseudomonadati</taxon>
        <taxon>Bacteroidota</taxon>
        <taxon>Flavobacteriia</taxon>
        <taxon>Flavobacteriales</taxon>
        <taxon>Flavobacteriaceae</taxon>
        <taxon>Flavobacterium</taxon>
    </lineage>
</organism>
<dbReference type="RefSeq" id="WP_140997681.1">
    <property type="nucleotide sequence ID" value="NZ_VDCZ01000005.1"/>
</dbReference>
<accession>A0A6I4ISB7</accession>
<proteinExistence type="predicted"/>
<reference evidence="3" key="1">
    <citation type="submission" date="2019-05" db="EMBL/GenBank/DDBJ databases">
        <title>Flavobacterium profundi sp. nov., isolated from a deep-sea seamount.</title>
        <authorList>
            <person name="Zhang D.-C."/>
        </authorList>
    </citation>
    <scope>NUCLEOTIDE SEQUENCE [LARGE SCALE GENOMIC DNA]</scope>
    <source>
        <strain evidence="3">TP390</strain>
    </source>
</reference>
<dbReference type="SUPFAM" id="SSF52266">
    <property type="entry name" value="SGNH hydrolase"/>
    <property type="match status" value="1"/>
</dbReference>
<dbReference type="Proteomes" id="UP000431264">
    <property type="component" value="Unassembled WGS sequence"/>
</dbReference>
<gene>
    <name evidence="2" type="ORF">GOQ30_09065</name>
</gene>
<keyword evidence="3" id="KW-1185">Reference proteome</keyword>
<name>A0A6I4ISB7_9FLAO</name>
<dbReference type="OrthoDB" id="9807687at2"/>
<dbReference type="EMBL" id="WQLW01000005">
    <property type="protein sequence ID" value="MVO09306.1"/>
    <property type="molecule type" value="Genomic_DNA"/>
</dbReference>
<feature type="domain" description="GSCFA" evidence="1">
    <location>
        <begin position="22"/>
        <end position="256"/>
    </location>
</feature>
<protein>
    <submittedName>
        <fullName evidence="2">GSCFA domain-containing protein</fullName>
    </submittedName>
</protein>
<dbReference type="InterPro" id="IPR014982">
    <property type="entry name" value="GSCFA"/>
</dbReference>
<evidence type="ECO:0000259" key="1">
    <source>
        <dbReference type="Pfam" id="PF08885"/>
    </source>
</evidence>